<name>A0A397SLF8_9GLOM</name>
<dbReference type="OrthoDB" id="2314952at2759"/>
<evidence type="ECO:0000313" key="3">
    <source>
        <dbReference type="Proteomes" id="UP000265703"/>
    </source>
</evidence>
<proteinExistence type="predicted"/>
<dbReference type="AlphaFoldDB" id="A0A397SLF8"/>
<comment type="caution">
    <text evidence="2">The sequence shown here is derived from an EMBL/GenBank/DDBJ whole genome shotgun (WGS) entry which is preliminary data.</text>
</comment>
<reference evidence="2 3" key="1">
    <citation type="submission" date="2018-06" db="EMBL/GenBank/DDBJ databases">
        <title>Comparative genomics reveals the genomic features of Rhizophagus irregularis, R. cerebriforme, R. diaphanum and Gigaspora rosea, and their symbiotic lifestyle signature.</title>
        <authorList>
            <person name="Morin E."/>
            <person name="San Clemente H."/>
            <person name="Chen E.C.H."/>
            <person name="De La Providencia I."/>
            <person name="Hainaut M."/>
            <person name="Kuo A."/>
            <person name="Kohler A."/>
            <person name="Murat C."/>
            <person name="Tang N."/>
            <person name="Roy S."/>
            <person name="Loubradou J."/>
            <person name="Henrissat B."/>
            <person name="Grigoriev I.V."/>
            <person name="Corradi N."/>
            <person name="Roux C."/>
            <person name="Martin F.M."/>
        </authorList>
    </citation>
    <scope>NUCLEOTIDE SEQUENCE [LARGE SCALE GENOMIC DNA]</scope>
    <source>
        <strain evidence="2 3">DAOM 227022</strain>
    </source>
</reference>
<evidence type="ECO:0000313" key="2">
    <source>
        <dbReference type="EMBL" id="RIA87040.1"/>
    </source>
</evidence>
<dbReference type="Proteomes" id="UP000265703">
    <property type="component" value="Unassembled WGS sequence"/>
</dbReference>
<dbReference type="EMBL" id="QKYT01000330">
    <property type="protein sequence ID" value="RIA87040.1"/>
    <property type="molecule type" value="Genomic_DNA"/>
</dbReference>
<accession>A0A397SLF8</accession>
<evidence type="ECO:0000256" key="1">
    <source>
        <dbReference type="SAM" id="MobiDB-lite"/>
    </source>
</evidence>
<protein>
    <submittedName>
        <fullName evidence="2">Uncharacterized protein</fullName>
    </submittedName>
</protein>
<gene>
    <name evidence="2" type="ORF">C1645_878308</name>
</gene>
<feature type="region of interest" description="Disordered" evidence="1">
    <location>
        <begin position="126"/>
        <end position="145"/>
    </location>
</feature>
<keyword evidence="3" id="KW-1185">Reference proteome</keyword>
<sequence length="211" mass="24624">MMQRNISASDNFYPPKIRKDAWEGLKDSSESTNEKNSPCKTNILIIKHIVRGVLKSKKLPLIIILMFVDIPNIKRIVGDLLNPKKFSLMVVTFVGIYILRNFIIGQDHNSGKNSIKFTITRYYREQDQKTDKNKPCENKLQNSDKKPDSFLEELKTRLPKTPEYDPSIDYEELAWKTYCKTHKGAEESMKKIEEMIESYNDTIIENTKNEE</sequence>
<organism evidence="2 3">
    <name type="scientific">Glomus cerebriforme</name>
    <dbReference type="NCBI Taxonomy" id="658196"/>
    <lineage>
        <taxon>Eukaryota</taxon>
        <taxon>Fungi</taxon>
        <taxon>Fungi incertae sedis</taxon>
        <taxon>Mucoromycota</taxon>
        <taxon>Glomeromycotina</taxon>
        <taxon>Glomeromycetes</taxon>
        <taxon>Glomerales</taxon>
        <taxon>Glomeraceae</taxon>
        <taxon>Glomus</taxon>
    </lineage>
</organism>